<feature type="transmembrane region" description="Helical" evidence="12">
    <location>
        <begin position="417"/>
        <end position="442"/>
    </location>
</feature>
<dbReference type="RefSeq" id="WP_165992455.1">
    <property type="nucleotide sequence ID" value="NZ_JAMYZY010000033.1"/>
</dbReference>
<comment type="similarity">
    <text evidence="3">Belongs to the glycosyltransferase 2 family. OpgH subfamily.</text>
</comment>
<keyword evidence="11 12" id="KW-0472">Membrane</keyword>
<evidence type="ECO:0000256" key="2">
    <source>
        <dbReference type="ARBA" id="ARBA00005001"/>
    </source>
</evidence>
<proteinExistence type="inferred from homology"/>
<comment type="caution">
    <text evidence="14">The sequence shown here is derived from an EMBL/GenBank/DDBJ whole genome shotgun (WGS) entry which is preliminary data.</text>
</comment>
<keyword evidence="7 14" id="KW-0328">Glycosyltransferase</keyword>
<keyword evidence="15" id="KW-1185">Reference proteome</keyword>
<evidence type="ECO:0000256" key="10">
    <source>
        <dbReference type="ARBA" id="ARBA00022989"/>
    </source>
</evidence>
<evidence type="ECO:0000256" key="1">
    <source>
        <dbReference type="ARBA" id="ARBA00004429"/>
    </source>
</evidence>
<dbReference type="PANTHER" id="PTHR43867">
    <property type="entry name" value="CELLULOSE SYNTHASE CATALYTIC SUBUNIT A [UDP-FORMING]"/>
    <property type="match status" value="1"/>
</dbReference>
<keyword evidence="6" id="KW-0997">Cell inner membrane</keyword>
<name>A0ABT1F6N2_9PROT</name>
<evidence type="ECO:0000256" key="4">
    <source>
        <dbReference type="ARBA" id="ARBA00020585"/>
    </source>
</evidence>
<evidence type="ECO:0000256" key="9">
    <source>
        <dbReference type="ARBA" id="ARBA00022692"/>
    </source>
</evidence>
<evidence type="ECO:0000256" key="12">
    <source>
        <dbReference type="SAM" id="Phobius"/>
    </source>
</evidence>
<gene>
    <name evidence="14" type="primary">mdoH</name>
    <name evidence="14" type="ORF">NKW50_12480</name>
</gene>
<evidence type="ECO:0000256" key="8">
    <source>
        <dbReference type="ARBA" id="ARBA00022679"/>
    </source>
</evidence>
<dbReference type="NCBIfam" id="NF003958">
    <property type="entry name" value="PRK05454.2-1"/>
    <property type="match status" value="1"/>
</dbReference>
<keyword evidence="8 14" id="KW-0808">Transferase</keyword>
<feature type="transmembrane region" description="Helical" evidence="12">
    <location>
        <begin position="54"/>
        <end position="84"/>
    </location>
</feature>
<feature type="transmembrane region" description="Helical" evidence="12">
    <location>
        <begin position="549"/>
        <end position="569"/>
    </location>
</feature>
<comment type="pathway">
    <text evidence="2">Glycan metabolism; osmoregulated periplasmic glucan (OPG) biosynthesis.</text>
</comment>
<dbReference type="GO" id="GO:0016757">
    <property type="term" value="F:glycosyltransferase activity"/>
    <property type="evidence" value="ECO:0007669"/>
    <property type="project" value="UniProtKB-KW"/>
</dbReference>
<keyword evidence="9 12" id="KW-0812">Transmembrane</keyword>
<evidence type="ECO:0000313" key="15">
    <source>
        <dbReference type="Proteomes" id="UP001523528"/>
    </source>
</evidence>
<dbReference type="InterPro" id="IPR001173">
    <property type="entry name" value="Glyco_trans_2-like"/>
</dbReference>
<dbReference type="NCBIfam" id="NF003962">
    <property type="entry name" value="PRK05454.2-5"/>
    <property type="match status" value="1"/>
</dbReference>
<comment type="subcellular location">
    <subcellularLocation>
        <location evidence="1">Cell inner membrane</location>
        <topology evidence="1">Multi-pass membrane protein</topology>
    </subcellularLocation>
</comment>
<evidence type="ECO:0000256" key="5">
    <source>
        <dbReference type="ARBA" id="ARBA00022475"/>
    </source>
</evidence>
<feature type="transmembrane region" description="Helical" evidence="12">
    <location>
        <begin position="509"/>
        <end position="529"/>
    </location>
</feature>
<feature type="domain" description="Glycosyltransferase 2-like" evidence="13">
    <location>
        <begin position="205"/>
        <end position="431"/>
    </location>
</feature>
<dbReference type="EMBL" id="JAMYZZ010000030">
    <property type="protein sequence ID" value="MCP1259409.1"/>
    <property type="molecule type" value="Genomic_DNA"/>
</dbReference>
<evidence type="ECO:0000256" key="3">
    <source>
        <dbReference type="ARBA" id="ARBA00009337"/>
    </source>
</evidence>
<sequence>MSYINSSENHEVLDWRKESKKRTIVLWILTTAFNVFSVLVLIFFMVMYNYPKYFIIPFSICSFLLGFVGSSYFITMWFGLYAALRGPEKDPYNPVHKQKDLCEDTRVALLIPIYHEDIRRVGAALGAMIEDLRAYKEFSHFDFIILSDSRKEDIIFQEHYVYQVLLEKYPNVNIIYRNRISNIDAKIGNTSDFIKRWGKNYKFMVMLDADSLMPGKTLSEMARIIEGNENTAIIQITYYGVITKTLYARMNSFGSVFGVVVSFYGQYFFKMGRGQYFGHNAILRVDAFMKHGGLPYFEAKPPFPGGRPLSHDFVEAAFFEGAGYEVWLLPHLESFEDQLTNLIDDMKRETRWMYGALFWLRVCRMKRLSANGMKHLFISSLHYFNAWIGLIFYIGSIFGMIYVLQHPLQTYILRQKFSWLFNTSLFIFFFAFIARFAVYALYFYKKKQLEGFGGLGKLLWSYMLSIVLGMAIAPITMTQISKFLFYWLKGRKIHWGEQDREDRSVSYAETFQHFFPVSLFGLFLLYIVVEHIMPLATNNTMKILHMSKTWLWFWYIPALSGLIFSPLVIRKTSFRYKWMEKIGWFQTPFEKDEPFIMSRTREIKETLDVLVPSTLTFSDALTNPWFAFRHMCSIPSRPQKIKFWSEYFSGKNINDLSRAEKLLIFRCRELWEMLFLKQNNIPSIDTEKKD</sequence>
<feature type="transmembrane region" description="Helical" evidence="12">
    <location>
        <begin position="462"/>
        <end position="488"/>
    </location>
</feature>
<feature type="transmembrane region" description="Helical" evidence="12">
    <location>
        <begin position="24"/>
        <end position="48"/>
    </location>
</feature>
<dbReference type="PANTHER" id="PTHR43867:SF5">
    <property type="entry name" value="GLUCANS BIOSYNTHESIS GLUCOSYLTRANSFERASE H"/>
    <property type="match status" value="1"/>
</dbReference>
<accession>A0ABT1F6N2</accession>
<protein>
    <recommendedName>
        <fullName evidence="4">Glucans biosynthesis glucosyltransferase H</fullName>
    </recommendedName>
</protein>
<evidence type="ECO:0000256" key="6">
    <source>
        <dbReference type="ARBA" id="ARBA00022519"/>
    </source>
</evidence>
<keyword evidence="10 12" id="KW-1133">Transmembrane helix</keyword>
<reference evidence="14 15" key="1">
    <citation type="submission" date="2022-06" db="EMBL/GenBank/DDBJ databases">
        <title>Acetobacer genomes from food samples.</title>
        <authorList>
            <person name="Sombolestani A."/>
        </authorList>
    </citation>
    <scope>NUCLEOTIDE SEQUENCE [LARGE SCALE GENOMIC DNA]</scope>
    <source>
        <strain evidence="14 15">R-83285</strain>
    </source>
</reference>
<feature type="transmembrane region" description="Helical" evidence="12">
    <location>
        <begin position="252"/>
        <end position="269"/>
    </location>
</feature>
<dbReference type="Proteomes" id="UP001523528">
    <property type="component" value="Unassembled WGS sequence"/>
</dbReference>
<keyword evidence="5" id="KW-1003">Cell membrane</keyword>
<evidence type="ECO:0000256" key="7">
    <source>
        <dbReference type="ARBA" id="ARBA00022676"/>
    </source>
</evidence>
<dbReference type="InterPro" id="IPR050321">
    <property type="entry name" value="Glycosyltr_2/OpgH_subfam"/>
</dbReference>
<dbReference type="InterPro" id="IPR029044">
    <property type="entry name" value="Nucleotide-diphossugar_trans"/>
</dbReference>
<dbReference type="SUPFAM" id="SSF53448">
    <property type="entry name" value="Nucleotide-diphospho-sugar transferases"/>
    <property type="match status" value="1"/>
</dbReference>
<dbReference type="Pfam" id="PF13632">
    <property type="entry name" value="Glyco_trans_2_3"/>
    <property type="match status" value="1"/>
</dbReference>
<dbReference type="Gene3D" id="3.90.550.10">
    <property type="entry name" value="Spore Coat Polysaccharide Biosynthesis Protein SpsA, Chain A"/>
    <property type="match status" value="1"/>
</dbReference>
<evidence type="ECO:0000256" key="11">
    <source>
        <dbReference type="ARBA" id="ARBA00023136"/>
    </source>
</evidence>
<feature type="transmembrane region" description="Helical" evidence="12">
    <location>
        <begin position="383"/>
        <end position="405"/>
    </location>
</feature>
<evidence type="ECO:0000313" key="14">
    <source>
        <dbReference type="EMBL" id="MCP1259409.1"/>
    </source>
</evidence>
<evidence type="ECO:0000259" key="13">
    <source>
        <dbReference type="Pfam" id="PF13632"/>
    </source>
</evidence>
<organism evidence="14 15">
    <name type="scientific">Acetobacter lambici</name>
    <dbReference type="NCBI Taxonomy" id="1332824"/>
    <lineage>
        <taxon>Bacteria</taxon>
        <taxon>Pseudomonadati</taxon>
        <taxon>Pseudomonadota</taxon>
        <taxon>Alphaproteobacteria</taxon>
        <taxon>Acetobacterales</taxon>
        <taxon>Acetobacteraceae</taxon>
        <taxon>Acetobacter</taxon>
    </lineage>
</organism>